<dbReference type="EMBL" id="JAWDGP010003567">
    <property type="protein sequence ID" value="KAK3773016.1"/>
    <property type="molecule type" value="Genomic_DNA"/>
</dbReference>
<sequence>MAFSVPSSASCLSCSLGCRSDSAKRRFVAAGAWFNPTLLGCRSDSAKRRFVASGACFNPTLLGCRSDSAKRRFVAAGACFNPTLLGCRSDSAKRRSDKVEGDVADEVFIHRYAKNPDADGRCIEDEDEYTKLLPEVAKCDPVLKHGHLVSTAHFRFSV</sequence>
<proteinExistence type="predicted"/>
<protein>
    <submittedName>
        <fullName evidence="1">Uncharacterized protein</fullName>
    </submittedName>
</protein>
<comment type="caution">
    <text evidence="1">The sequence shown here is derived from an EMBL/GenBank/DDBJ whole genome shotgun (WGS) entry which is preliminary data.</text>
</comment>
<dbReference type="AlphaFoldDB" id="A0AAE0ZQ75"/>
<organism evidence="1 2">
    <name type="scientific">Elysia crispata</name>
    <name type="common">lettuce slug</name>
    <dbReference type="NCBI Taxonomy" id="231223"/>
    <lineage>
        <taxon>Eukaryota</taxon>
        <taxon>Metazoa</taxon>
        <taxon>Spiralia</taxon>
        <taxon>Lophotrochozoa</taxon>
        <taxon>Mollusca</taxon>
        <taxon>Gastropoda</taxon>
        <taxon>Heterobranchia</taxon>
        <taxon>Euthyneura</taxon>
        <taxon>Panpulmonata</taxon>
        <taxon>Sacoglossa</taxon>
        <taxon>Placobranchoidea</taxon>
        <taxon>Plakobranchidae</taxon>
        <taxon>Elysia</taxon>
    </lineage>
</organism>
<gene>
    <name evidence="1" type="ORF">RRG08_061317</name>
</gene>
<name>A0AAE0ZQ75_9GAST</name>
<evidence type="ECO:0000313" key="1">
    <source>
        <dbReference type="EMBL" id="KAK3773016.1"/>
    </source>
</evidence>
<reference evidence="1" key="1">
    <citation type="journal article" date="2023" name="G3 (Bethesda)">
        <title>A reference genome for the long-term kleptoplast-retaining sea slug Elysia crispata morphotype clarki.</title>
        <authorList>
            <person name="Eastman K.E."/>
            <person name="Pendleton A.L."/>
            <person name="Shaikh M.A."/>
            <person name="Suttiyut T."/>
            <person name="Ogas R."/>
            <person name="Tomko P."/>
            <person name="Gavelis G."/>
            <person name="Widhalm J.R."/>
            <person name="Wisecaver J.H."/>
        </authorList>
    </citation>
    <scope>NUCLEOTIDE SEQUENCE</scope>
    <source>
        <strain evidence="1">ECLA1</strain>
    </source>
</reference>
<keyword evidence="2" id="KW-1185">Reference proteome</keyword>
<accession>A0AAE0ZQ75</accession>
<evidence type="ECO:0000313" key="2">
    <source>
        <dbReference type="Proteomes" id="UP001283361"/>
    </source>
</evidence>
<dbReference type="Proteomes" id="UP001283361">
    <property type="component" value="Unassembled WGS sequence"/>
</dbReference>